<dbReference type="EMBL" id="AZCT01000025">
    <property type="protein sequence ID" value="KRK10097.1"/>
    <property type="molecule type" value="Genomic_DNA"/>
</dbReference>
<sequence>MSKPKKHTLDQEIHDRFKAEKKQLVDPPVKKDSGQTLQKVIAVVIAIIAVAGVIYPLISIFQ</sequence>
<comment type="caution">
    <text evidence="2">The sequence shown here is derived from an EMBL/GenBank/DDBJ whole genome shotgun (WGS) entry which is preliminary data.</text>
</comment>
<gene>
    <name evidence="2" type="ORF">FD51_GL001916</name>
</gene>
<dbReference type="AlphaFoldDB" id="A0A0R1EQR3"/>
<feature type="transmembrane region" description="Helical" evidence="1">
    <location>
        <begin position="40"/>
        <end position="61"/>
    </location>
</feature>
<keyword evidence="1" id="KW-1133">Transmembrane helix</keyword>
<keyword evidence="1" id="KW-0812">Transmembrane</keyword>
<accession>A0A0R1EQR3</accession>
<name>A0A0R1EQR3_LACZE</name>
<dbReference type="RefSeq" id="WP_010489061.1">
    <property type="nucleotide sequence ID" value="NZ_AZCT01000025.1"/>
</dbReference>
<evidence type="ECO:0000313" key="3">
    <source>
        <dbReference type="Proteomes" id="UP000051984"/>
    </source>
</evidence>
<keyword evidence="1" id="KW-0472">Membrane</keyword>
<reference evidence="2 3" key="1">
    <citation type="journal article" date="2015" name="Genome Announc.">
        <title>Expanding the biotechnology potential of lactobacilli through comparative genomics of 213 strains and associated genera.</title>
        <authorList>
            <person name="Sun Z."/>
            <person name="Harris H.M."/>
            <person name="McCann A."/>
            <person name="Guo C."/>
            <person name="Argimon S."/>
            <person name="Zhang W."/>
            <person name="Yang X."/>
            <person name="Jeffery I.B."/>
            <person name="Cooney J.C."/>
            <person name="Kagawa T.F."/>
            <person name="Liu W."/>
            <person name="Song Y."/>
            <person name="Salvetti E."/>
            <person name="Wrobel A."/>
            <person name="Rasinkangas P."/>
            <person name="Parkhill J."/>
            <person name="Rea M.C."/>
            <person name="O'Sullivan O."/>
            <person name="Ritari J."/>
            <person name="Douillard F.P."/>
            <person name="Paul Ross R."/>
            <person name="Yang R."/>
            <person name="Briner A.E."/>
            <person name="Felis G.E."/>
            <person name="de Vos W.M."/>
            <person name="Barrangou R."/>
            <person name="Klaenhammer T.R."/>
            <person name="Caufield P.W."/>
            <person name="Cui Y."/>
            <person name="Zhang H."/>
            <person name="O'Toole P.W."/>
        </authorList>
    </citation>
    <scope>NUCLEOTIDE SEQUENCE [LARGE SCALE GENOMIC DNA]</scope>
    <source>
        <strain evidence="2 3">DSM 20178</strain>
    </source>
</reference>
<protein>
    <submittedName>
        <fullName evidence="2">Uncharacterized protein</fullName>
    </submittedName>
</protein>
<dbReference type="PATRIC" id="fig|1423816.3.peg.1990"/>
<proteinExistence type="predicted"/>
<dbReference type="Proteomes" id="UP000051984">
    <property type="component" value="Unassembled WGS sequence"/>
</dbReference>
<organism evidence="2 3">
    <name type="scientific">Lacticaseibacillus zeae DSM 20178 = KCTC 3804</name>
    <dbReference type="NCBI Taxonomy" id="1423816"/>
    <lineage>
        <taxon>Bacteria</taxon>
        <taxon>Bacillati</taxon>
        <taxon>Bacillota</taxon>
        <taxon>Bacilli</taxon>
        <taxon>Lactobacillales</taxon>
        <taxon>Lactobacillaceae</taxon>
        <taxon>Lacticaseibacillus</taxon>
    </lineage>
</organism>
<evidence type="ECO:0000313" key="2">
    <source>
        <dbReference type="EMBL" id="KRK10097.1"/>
    </source>
</evidence>
<evidence type="ECO:0000256" key="1">
    <source>
        <dbReference type="SAM" id="Phobius"/>
    </source>
</evidence>